<dbReference type="PANTHER" id="PTHR22761:SF96">
    <property type="entry name" value="BCDNA.GH08385"/>
    <property type="match status" value="1"/>
</dbReference>
<dbReference type="Pfam" id="PF25880">
    <property type="entry name" value="WHD_CHMP7_1st"/>
    <property type="match status" value="1"/>
</dbReference>
<dbReference type="Proteomes" id="UP000515160">
    <property type="component" value="Chromosome 3"/>
</dbReference>
<dbReference type="GO" id="GO:0009898">
    <property type="term" value="C:cytoplasmic side of plasma membrane"/>
    <property type="evidence" value="ECO:0007669"/>
    <property type="project" value="TreeGrafter"/>
</dbReference>
<evidence type="ECO:0000313" key="3">
    <source>
        <dbReference type="Proteomes" id="UP000515160"/>
    </source>
</evidence>
<dbReference type="GO" id="GO:0032511">
    <property type="term" value="P:late endosome to vacuole transport via multivesicular body sorting pathway"/>
    <property type="evidence" value="ECO:0007669"/>
    <property type="project" value="TreeGrafter"/>
</dbReference>
<dbReference type="Gene3D" id="6.10.250.1710">
    <property type="match status" value="1"/>
</dbReference>
<dbReference type="GO" id="GO:0005771">
    <property type="term" value="C:multivesicular body"/>
    <property type="evidence" value="ECO:0007669"/>
    <property type="project" value="TreeGrafter"/>
</dbReference>
<gene>
    <name evidence="4" type="primary">LOC117572634</name>
</gene>
<comment type="similarity">
    <text evidence="1">Belongs to the SNF7 family.</text>
</comment>
<dbReference type="AlphaFoldDB" id="A0A6P8Z3Y1"/>
<keyword evidence="2" id="KW-0175">Coiled coil</keyword>
<dbReference type="PANTHER" id="PTHR22761">
    <property type="entry name" value="CHARGED MULTIVESICULAR BODY PROTEIN"/>
    <property type="match status" value="1"/>
</dbReference>
<dbReference type="GeneID" id="117572634"/>
<feature type="coiled-coil region" evidence="2">
    <location>
        <begin position="247"/>
        <end position="281"/>
    </location>
</feature>
<reference evidence="4" key="1">
    <citation type="submission" date="2025-08" db="UniProtKB">
        <authorList>
            <consortium name="RefSeq"/>
        </authorList>
    </citation>
    <scope>IDENTIFICATION</scope>
    <source>
        <strain evidence="4">15112-1751.03</strain>
        <tissue evidence="4">Whole Adult</tissue>
    </source>
</reference>
<dbReference type="OrthoDB" id="10250120at2759"/>
<proteinExistence type="inferred from homology"/>
<dbReference type="RefSeq" id="XP_034111487.1">
    <property type="nucleotide sequence ID" value="XM_034255596.2"/>
</dbReference>
<evidence type="ECO:0000313" key="4">
    <source>
        <dbReference type="RefSeq" id="XP_034111487.1"/>
    </source>
</evidence>
<dbReference type="Pfam" id="PF03357">
    <property type="entry name" value="Snf7"/>
    <property type="match status" value="1"/>
</dbReference>
<evidence type="ECO:0000256" key="2">
    <source>
        <dbReference type="SAM" id="Coils"/>
    </source>
</evidence>
<evidence type="ECO:0000256" key="1">
    <source>
        <dbReference type="ARBA" id="ARBA00006190"/>
    </source>
</evidence>
<keyword evidence="3" id="KW-1185">Reference proteome</keyword>
<dbReference type="GO" id="GO:0000815">
    <property type="term" value="C:ESCRT III complex"/>
    <property type="evidence" value="ECO:0007669"/>
    <property type="project" value="TreeGrafter"/>
</dbReference>
<name>A0A6P8Z3Y1_DROAB</name>
<dbReference type="GO" id="GO:0006900">
    <property type="term" value="P:vesicle budding from membrane"/>
    <property type="evidence" value="ECO:0007669"/>
    <property type="project" value="TreeGrafter"/>
</dbReference>
<dbReference type="Gene3D" id="1.10.287.1060">
    <property type="entry name" value="ESAT-6-like"/>
    <property type="match status" value="1"/>
</dbReference>
<organism evidence="3 4">
    <name type="scientific">Drosophila albomicans</name>
    <name type="common">Fruit fly</name>
    <dbReference type="NCBI Taxonomy" id="7291"/>
    <lineage>
        <taxon>Eukaryota</taxon>
        <taxon>Metazoa</taxon>
        <taxon>Ecdysozoa</taxon>
        <taxon>Arthropoda</taxon>
        <taxon>Hexapoda</taxon>
        <taxon>Insecta</taxon>
        <taxon>Pterygota</taxon>
        <taxon>Neoptera</taxon>
        <taxon>Endopterygota</taxon>
        <taxon>Diptera</taxon>
        <taxon>Brachycera</taxon>
        <taxon>Muscomorpha</taxon>
        <taxon>Ephydroidea</taxon>
        <taxon>Drosophilidae</taxon>
        <taxon>Drosophila</taxon>
    </lineage>
</organism>
<dbReference type="InterPro" id="IPR005024">
    <property type="entry name" value="Snf7_fam"/>
</dbReference>
<protein>
    <submittedName>
        <fullName evidence="4">Charged multivesicular body protein 7</fullName>
    </submittedName>
</protein>
<accession>A0A6P8Z3Y1</accession>
<sequence>MQTSDKEMEKNNNPRKFEFPPVWEENGKMKELLAAFHSRHISPGNYDAKMIFWTDLIKRYCQHYAKANFSLRELQLQFMRGEQIPACLDTVIADMAQRKQIRLRSEYEYDPVNSWSGWLVNSFVKRPLSQSWLKLKHSIVAEDMEARSLVEWIHVDVIQHLCSELETKVLQKNRGKLLHFEGFKSICKNCGMDIHEICLPLCLITLQARRLIAIEFKIERQTKSIHLIKIPANDHDSPIISETDHAMHNLDMMRVGLLKQLEELEEEIKVNDTKARQYVKENKRQLAKTYLRKRRLLEKNHERRSIALHNIETLLSNVDEAQNTGVVLDAYKIGSKTLQNVLNESGLKYDNVDEVLADVRDTIDQHREVQDVLSNSNADGAFVDEDDLEKELKELLGEKEAVLPNISFSNNNKPEIVIDDPELLAMLDNLEVADETISHASFRTKESA</sequence>